<dbReference type="RefSeq" id="XP_033379406.1">
    <property type="nucleotide sequence ID" value="XM_033534182.1"/>
</dbReference>
<feature type="region of interest" description="Disordered" evidence="5">
    <location>
        <begin position="60"/>
        <end position="91"/>
    </location>
</feature>
<evidence type="ECO:0000256" key="2">
    <source>
        <dbReference type="ARBA" id="ARBA00022771"/>
    </source>
</evidence>
<feature type="domain" description="RING-type" evidence="6">
    <location>
        <begin position="153"/>
        <end position="198"/>
    </location>
</feature>
<keyword evidence="8" id="KW-1185">Reference proteome</keyword>
<dbReference type="InterPro" id="IPR001841">
    <property type="entry name" value="Znf_RING"/>
</dbReference>
<evidence type="ECO:0000256" key="1">
    <source>
        <dbReference type="ARBA" id="ARBA00022723"/>
    </source>
</evidence>
<evidence type="ECO:0000256" key="3">
    <source>
        <dbReference type="ARBA" id="ARBA00022833"/>
    </source>
</evidence>
<dbReference type="Proteomes" id="UP000799778">
    <property type="component" value="Unassembled WGS sequence"/>
</dbReference>
<dbReference type="PROSITE" id="PS50089">
    <property type="entry name" value="ZF_RING_2"/>
    <property type="match status" value="1"/>
</dbReference>
<sequence>MESSFTITAPAISIASSIYSCESLPSLINTSSSPASEVPTASATSSVSDFELRPNLLKMNSSSRAASPPSSLNNYRSPPSSINLSTSSTAVSPTESMEANLNSYKSPPSLSSILPHPIKLPISRPTIPEENFLKGSFQDKCSFPIETNGAIRCKSCGEMPRVIFRIRQAFGCGHTLCSGCINRAVLSNPGKSKSCPCCGATWIKNVELQQSSSTAPPFQPAVVGKDTFWTRVFGSFMSRQRQ</sequence>
<proteinExistence type="predicted"/>
<evidence type="ECO:0000313" key="8">
    <source>
        <dbReference type="Proteomes" id="UP000799778"/>
    </source>
</evidence>
<evidence type="ECO:0000256" key="5">
    <source>
        <dbReference type="SAM" id="MobiDB-lite"/>
    </source>
</evidence>
<dbReference type="GeneID" id="54291579"/>
<dbReference type="EMBL" id="ML978075">
    <property type="protein sequence ID" value="KAF2011067.1"/>
    <property type="molecule type" value="Genomic_DNA"/>
</dbReference>
<evidence type="ECO:0000313" key="7">
    <source>
        <dbReference type="EMBL" id="KAF2011067.1"/>
    </source>
</evidence>
<keyword evidence="2 4" id="KW-0863">Zinc-finger</keyword>
<evidence type="ECO:0000256" key="4">
    <source>
        <dbReference type="PROSITE-ProRule" id="PRU00175"/>
    </source>
</evidence>
<protein>
    <recommendedName>
        <fullName evidence="6">RING-type domain-containing protein</fullName>
    </recommendedName>
</protein>
<evidence type="ECO:0000259" key="6">
    <source>
        <dbReference type="PROSITE" id="PS50089"/>
    </source>
</evidence>
<keyword evidence="3" id="KW-0862">Zinc</keyword>
<dbReference type="SUPFAM" id="SSF57850">
    <property type="entry name" value="RING/U-box"/>
    <property type="match status" value="1"/>
</dbReference>
<dbReference type="PROSITE" id="PS00518">
    <property type="entry name" value="ZF_RING_1"/>
    <property type="match status" value="1"/>
</dbReference>
<dbReference type="InterPro" id="IPR013083">
    <property type="entry name" value="Znf_RING/FYVE/PHD"/>
</dbReference>
<keyword evidence="1" id="KW-0479">Metal-binding</keyword>
<feature type="compositionally biased region" description="Low complexity" evidence="5">
    <location>
        <begin position="61"/>
        <end position="91"/>
    </location>
</feature>
<organism evidence="7 8">
    <name type="scientific">Aaosphaeria arxii CBS 175.79</name>
    <dbReference type="NCBI Taxonomy" id="1450172"/>
    <lineage>
        <taxon>Eukaryota</taxon>
        <taxon>Fungi</taxon>
        <taxon>Dikarya</taxon>
        <taxon>Ascomycota</taxon>
        <taxon>Pezizomycotina</taxon>
        <taxon>Dothideomycetes</taxon>
        <taxon>Pleosporomycetidae</taxon>
        <taxon>Pleosporales</taxon>
        <taxon>Pleosporales incertae sedis</taxon>
        <taxon>Aaosphaeria</taxon>
    </lineage>
</organism>
<gene>
    <name evidence="7" type="ORF">BU24DRAFT_496198</name>
</gene>
<dbReference type="InterPro" id="IPR017907">
    <property type="entry name" value="Znf_RING_CS"/>
</dbReference>
<dbReference type="GO" id="GO:0008270">
    <property type="term" value="F:zinc ion binding"/>
    <property type="evidence" value="ECO:0007669"/>
    <property type="project" value="UniProtKB-KW"/>
</dbReference>
<reference evidence="7" key="1">
    <citation type="journal article" date="2020" name="Stud. Mycol.">
        <title>101 Dothideomycetes genomes: a test case for predicting lifestyles and emergence of pathogens.</title>
        <authorList>
            <person name="Haridas S."/>
            <person name="Albert R."/>
            <person name="Binder M."/>
            <person name="Bloem J."/>
            <person name="Labutti K."/>
            <person name="Salamov A."/>
            <person name="Andreopoulos B."/>
            <person name="Baker S."/>
            <person name="Barry K."/>
            <person name="Bills G."/>
            <person name="Bluhm B."/>
            <person name="Cannon C."/>
            <person name="Castanera R."/>
            <person name="Culley D."/>
            <person name="Daum C."/>
            <person name="Ezra D."/>
            <person name="Gonzalez J."/>
            <person name="Henrissat B."/>
            <person name="Kuo A."/>
            <person name="Liang C."/>
            <person name="Lipzen A."/>
            <person name="Lutzoni F."/>
            <person name="Magnuson J."/>
            <person name="Mondo S."/>
            <person name="Nolan M."/>
            <person name="Ohm R."/>
            <person name="Pangilinan J."/>
            <person name="Park H.-J."/>
            <person name="Ramirez L."/>
            <person name="Alfaro M."/>
            <person name="Sun H."/>
            <person name="Tritt A."/>
            <person name="Yoshinaga Y."/>
            <person name="Zwiers L.-H."/>
            <person name="Turgeon B."/>
            <person name="Goodwin S."/>
            <person name="Spatafora J."/>
            <person name="Crous P."/>
            <person name="Grigoriev I."/>
        </authorList>
    </citation>
    <scope>NUCLEOTIDE SEQUENCE</scope>
    <source>
        <strain evidence="7">CBS 175.79</strain>
    </source>
</reference>
<name>A0A6A5XE47_9PLEO</name>
<accession>A0A6A5XE47</accession>
<dbReference type="AlphaFoldDB" id="A0A6A5XE47"/>
<dbReference type="Gene3D" id="3.30.40.10">
    <property type="entry name" value="Zinc/RING finger domain, C3HC4 (zinc finger)"/>
    <property type="match status" value="1"/>
</dbReference>